<gene>
    <name evidence="3" type="ORF">RH061_11995</name>
</gene>
<accession>A0ABY9VJ03</accession>
<keyword evidence="1" id="KW-1133">Transmembrane helix</keyword>
<organism evidence="3 4">
    <name type="scientific">Mesobacillus jeotgali</name>
    <dbReference type="NCBI Taxonomy" id="129985"/>
    <lineage>
        <taxon>Bacteria</taxon>
        <taxon>Bacillati</taxon>
        <taxon>Bacillota</taxon>
        <taxon>Bacilli</taxon>
        <taxon>Bacillales</taxon>
        <taxon>Bacillaceae</taxon>
        <taxon>Mesobacillus</taxon>
    </lineage>
</organism>
<dbReference type="CDD" id="cd02549">
    <property type="entry name" value="Peptidase_C39A"/>
    <property type="match status" value="1"/>
</dbReference>
<evidence type="ECO:0000256" key="1">
    <source>
        <dbReference type="SAM" id="Phobius"/>
    </source>
</evidence>
<evidence type="ECO:0000313" key="3">
    <source>
        <dbReference type="EMBL" id="WNF20926.1"/>
    </source>
</evidence>
<proteinExistence type="predicted"/>
<keyword evidence="4" id="KW-1185">Reference proteome</keyword>
<evidence type="ECO:0000313" key="4">
    <source>
        <dbReference type="Proteomes" id="UP001303324"/>
    </source>
</evidence>
<dbReference type="InterPro" id="IPR039563">
    <property type="entry name" value="Peptidase_C39_single_dom"/>
</dbReference>
<reference evidence="3 4" key="1">
    <citation type="submission" date="2023-09" db="EMBL/GenBank/DDBJ databases">
        <title>Microbial mechanism of fulvic acid promoting antimony reduction mineralization in rice fields.</title>
        <authorList>
            <person name="Chen G."/>
            <person name="Lan J."/>
        </authorList>
    </citation>
    <scope>NUCLEOTIDE SEQUENCE [LARGE SCALE GENOMIC DNA]</scope>
    <source>
        <strain evidence="3 4">PS1</strain>
    </source>
</reference>
<sequence length="301" mass="34156">MTPCINSPKFNDNMVKKFTGRGSTKIKNGILRHAIVMVILTIAYQIAYTYFLYRNGESLDKVFAMGGNVVNQATSMKEPDENEGPIKENVIVRIKDKVLLDAPVVKQFPELPRGCEVTSLAMLLQYNDIDVDKMELASGIKKNPVLLKKREGVTYWGHPNDGYIGDMYTYKKPGFGVYHRPITELAEKYLPGKVKDITGADFSEIKTYLSLDLPIWVIINTTYKKLPASSFEEWITPSGPVSITYKEHSVLITGYDDKYIYFNDPITGLKNRKEPYNSFEEAWEQMGKQAIIILPDSQISE</sequence>
<feature type="transmembrane region" description="Helical" evidence="1">
    <location>
        <begin position="30"/>
        <end position="53"/>
    </location>
</feature>
<dbReference type="Pfam" id="PF13529">
    <property type="entry name" value="Peptidase_C39_2"/>
    <property type="match status" value="1"/>
</dbReference>
<evidence type="ECO:0000259" key="2">
    <source>
        <dbReference type="Pfam" id="PF13529"/>
    </source>
</evidence>
<feature type="domain" description="Peptidase C39-like" evidence="2">
    <location>
        <begin position="100"/>
        <end position="265"/>
    </location>
</feature>
<dbReference type="PANTHER" id="PTHR37806">
    <property type="entry name" value="LMO0724 PROTEIN"/>
    <property type="match status" value="1"/>
</dbReference>
<dbReference type="Proteomes" id="UP001303324">
    <property type="component" value="Chromosome"/>
</dbReference>
<protein>
    <submittedName>
        <fullName evidence="3">C39 family peptidase</fullName>
    </submittedName>
</protein>
<name>A0ABY9VJ03_9BACI</name>
<dbReference type="Gene3D" id="3.90.70.10">
    <property type="entry name" value="Cysteine proteinases"/>
    <property type="match status" value="1"/>
</dbReference>
<dbReference type="RefSeq" id="WP_311070437.1">
    <property type="nucleotide sequence ID" value="NZ_CP134494.1"/>
</dbReference>
<dbReference type="PANTHER" id="PTHR37806:SF1">
    <property type="entry name" value="PEPTIDASE C39-LIKE DOMAIN-CONTAINING PROTEIN"/>
    <property type="match status" value="1"/>
</dbReference>
<keyword evidence="1" id="KW-0812">Transmembrane</keyword>
<keyword evidence="1" id="KW-0472">Membrane</keyword>
<dbReference type="InterPro" id="IPR039564">
    <property type="entry name" value="Peptidase_C39-like"/>
</dbReference>
<dbReference type="EMBL" id="CP134494">
    <property type="protein sequence ID" value="WNF20926.1"/>
    <property type="molecule type" value="Genomic_DNA"/>
</dbReference>